<feature type="compositionally biased region" description="Polar residues" evidence="5">
    <location>
        <begin position="12"/>
        <end position="21"/>
    </location>
</feature>
<organism evidence="8 9">
    <name type="scientific">Diaporthe ampelina</name>
    <dbReference type="NCBI Taxonomy" id="1214573"/>
    <lineage>
        <taxon>Eukaryota</taxon>
        <taxon>Fungi</taxon>
        <taxon>Dikarya</taxon>
        <taxon>Ascomycota</taxon>
        <taxon>Pezizomycotina</taxon>
        <taxon>Sordariomycetes</taxon>
        <taxon>Sordariomycetidae</taxon>
        <taxon>Diaporthales</taxon>
        <taxon>Diaporthaceae</taxon>
        <taxon>Diaporthe</taxon>
    </lineage>
</organism>
<feature type="compositionally biased region" description="Low complexity" evidence="5">
    <location>
        <begin position="570"/>
        <end position="579"/>
    </location>
</feature>
<evidence type="ECO:0000256" key="6">
    <source>
        <dbReference type="SAM" id="Phobius"/>
    </source>
</evidence>
<dbReference type="Proteomes" id="UP000034680">
    <property type="component" value="Unassembled WGS sequence"/>
</dbReference>
<feature type="compositionally biased region" description="Basic and acidic residues" evidence="5">
    <location>
        <begin position="297"/>
        <end position="317"/>
    </location>
</feature>
<evidence type="ECO:0000256" key="1">
    <source>
        <dbReference type="ARBA" id="ARBA00004127"/>
    </source>
</evidence>
<feature type="transmembrane region" description="Helical" evidence="6">
    <location>
        <begin position="129"/>
        <end position="148"/>
    </location>
</feature>
<name>A0A0G2HWH0_9PEZI</name>
<dbReference type="PANTHER" id="PTHR31679:SF2">
    <property type="entry name" value="PEROXISOMAL MEMBRANE PROTEIN PEX30-RELATED"/>
    <property type="match status" value="1"/>
</dbReference>
<sequence>MSTPRRQRGDTLDSSSSTHSAGRNDDGPASYLGAAAAEPKPTYASFSPATLSSSQPVSAAKRLSTILVHQKSPLLLATPPQVTRALAYSHPFLLPLNKLAGLLSWTTSDPWESFLLVAVFWATVLYGDVAVRFAGPVVLVLIVILGMYGRRFSPLSSSGWNEDGGAGGGSAPKSSKGKGKKASSEHSGPAAANAAAGAGGGQHTKAGSEATNTKHQKTLDEIVETLKELTARCNILMEPLLELTDFLSTQRTATSATTRPALTTLVVKAGRTILWRSASVRKFAALITGLDIAVPDKANKDKDKGSERPTFGKEPSKSKNASSNARAQAQSELTKAIRRARGTTDAGVRFTFIIYENQRRWVGLGWTNSLFAYERAAWTDEHNNPVPPKDKFELPGVDDDSSMRWRWVRGSRWRVDGVSDESANGGASGGAEAEWNYDGEAGKNGWIFYDNKWQNGRRGQDGWGRWTRRRKWYRDAELVEVDSDEETGQAKEPTQESSQPPTLEPRPSLPPRPKTPTLAPPITTFSPNNETMSMPNLHRTNDTLKEIKEEDVESPGRDRSASEREKDDASSVLSTSSRSMRLIPSLRRRVTDNAAAAAAAAPGSKQHRRDESITSSPRSAVVSPYSVGSRARRTSETQSEDDQASLGPGLGLEISKDRGGSWGIGDEVVMGLE</sequence>
<comment type="subcellular location">
    <subcellularLocation>
        <location evidence="1">Endomembrane system</location>
        <topology evidence="1">Multi-pass membrane protein</topology>
    </subcellularLocation>
</comment>
<dbReference type="GO" id="GO:0007031">
    <property type="term" value="P:peroxisome organization"/>
    <property type="evidence" value="ECO:0007669"/>
    <property type="project" value="TreeGrafter"/>
</dbReference>
<reference evidence="8 9" key="1">
    <citation type="submission" date="2015-05" db="EMBL/GenBank/DDBJ databases">
        <title>Distinctive expansion of gene families associated with plant cell wall degradation and secondary metabolism in the genomes of grapevine trunk pathogens.</title>
        <authorList>
            <person name="Lawrence D.P."/>
            <person name="Travadon R."/>
            <person name="Rolshausen P.E."/>
            <person name="Baumgartner K."/>
        </authorList>
    </citation>
    <scope>NUCLEOTIDE SEQUENCE [LARGE SCALE GENOMIC DNA]</scope>
    <source>
        <strain evidence="8">DA912</strain>
    </source>
</reference>
<evidence type="ECO:0000256" key="2">
    <source>
        <dbReference type="ARBA" id="ARBA00022692"/>
    </source>
</evidence>
<keyword evidence="9" id="KW-1185">Reference proteome</keyword>
<dbReference type="GO" id="GO:0005778">
    <property type="term" value="C:peroxisomal membrane"/>
    <property type="evidence" value="ECO:0007669"/>
    <property type="project" value="UniProtKB-ARBA"/>
</dbReference>
<dbReference type="InterPro" id="IPR052646">
    <property type="entry name" value="Peroxisomal_PEX28-32"/>
</dbReference>
<protein>
    <submittedName>
        <fullName evidence="8">Putative peroxin 23</fullName>
    </submittedName>
</protein>
<dbReference type="InterPro" id="IPR006614">
    <property type="entry name" value="Peroxin/Ferlin"/>
</dbReference>
<keyword evidence="2 6" id="KW-0812">Transmembrane</keyword>
<reference evidence="8 9" key="2">
    <citation type="submission" date="2015-05" db="EMBL/GenBank/DDBJ databases">
        <authorList>
            <person name="Morales-Cruz A."/>
            <person name="Amrine K.C."/>
            <person name="Cantu D."/>
        </authorList>
    </citation>
    <scope>NUCLEOTIDE SEQUENCE [LARGE SCALE GENOMIC DNA]</scope>
    <source>
        <strain evidence="8">DA912</strain>
    </source>
</reference>
<keyword evidence="3 6" id="KW-1133">Transmembrane helix</keyword>
<comment type="caution">
    <text evidence="8">The sequence shown here is derived from an EMBL/GenBank/DDBJ whole genome shotgun (WGS) entry which is preliminary data.</text>
</comment>
<feature type="region of interest" description="Disordered" evidence="5">
    <location>
        <begin position="297"/>
        <end position="338"/>
    </location>
</feature>
<dbReference type="PANTHER" id="PTHR31679">
    <property type="entry name" value="PEROXISOMAL MEMBRANE PROTEIN PEX30-RELATED"/>
    <property type="match status" value="1"/>
</dbReference>
<proteinExistence type="predicted"/>
<keyword evidence="4 6" id="KW-0472">Membrane</keyword>
<feature type="region of interest" description="Disordered" evidence="5">
    <location>
        <begin position="480"/>
        <end position="673"/>
    </location>
</feature>
<evidence type="ECO:0000313" key="9">
    <source>
        <dbReference type="Proteomes" id="UP000034680"/>
    </source>
</evidence>
<feature type="region of interest" description="Disordered" evidence="5">
    <location>
        <begin position="159"/>
        <end position="216"/>
    </location>
</feature>
<feature type="compositionally biased region" description="Pro residues" evidence="5">
    <location>
        <begin position="502"/>
        <end position="514"/>
    </location>
</feature>
<gene>
    <name evidence="8" type="ORF">UCDDA912_g00895</name>
</gene>
<accession>A0A0G2HWH0</accession>
<dbReference type="GO" id="GO:0012505">
    <property type="term" value="C:endomembrane system"/>
    <property type="evidence" value="ECO:0007669"/>
    <property type="project" value="UniProtKB-SubCell"/>
</dbReference>
<dbReference type="Pfam" id="PF06398">
    <property type="entry name" value="Pex24p"/>
    <property type="match status" value="2"/>
</dbReference>
<dbReference type="STRING" id="1214573.A0A0G2HWH0"/>
<feature type="region of interest" description="Disordered" evidence="5">
    <location>
        <begin position="1"/>
        <end position="34"/>
    </location>
</feature>
<feature type="compositionally biased region" description="Low complexity" evidence="5">
    <location>
        <begin position="318"/>
        <end position="331"/>
    </location>
</feature>
<evidence type="ECO:0000256" key="3">
    <source>
        <dbReference type="ARBA" id="ARBA00022989"/>
    </source>
</evidence>
<evidence type="ECO:0000313" key="8">
    <source>
        <dbReference type="EMBL" id="KKY39093.1"/>
    </source>
</evidence>
<feature type="compositionally biased region" description="Polar residues" evidence="5">
    <location>
        <begin position="523"/>
        <end position="534"/>
    </location>
</feature>
<dbReference type="EMBL" id="LCUC01000039">
    <property type="protein sequence ID" value="KKY39093.1"/>
    <property type="molecule type" value="Genomic_DNA"/>
</dbReference>
<feature type="domain" description="Peroxin/Ferlin" evidence="7">
    <location>
        <begin position="347"/>
        <end position="416"/>
    </location>
</feature>
<evidence type="ECO:0000256" key="5">
    <source>
        <dbReference type="SAM" id="MobiDB-lite"/>
    </source>
</evidence>
<dbReference type="InterPro" id="IPR010482">
    <property type="entry name" value="TECPR1-like_DysF"/>
</dbReference>
<feature type="compositionally biased region" description="Basic and acidic residues" evidence="5">
    <location>
        <begin position="539"/>
        <end position="569"/>
    </location>
</feature>
<evidence type="ECO:0000259" key="7">
    <source>
        <dbReference type="SMART" id="SM00693"/>
    </source>
</evidence>
<dbReference type="OrthoDB" id="5586090at2759"/>
<evidence type="ECO:0000256" key="4">
    <source>
        <dbReference type="ARBA" id="ARBA00023136"/>
    </source>
</evidence>
<dbReference type="AlphaFoldDB" id="A0A0G2HWH0"/>
<dbReference type="SMART" id="SM00693">
    <property type="entry name" value="DysFN"/>
    <property type="match status" value="1"/>
</dbReference>